<dbReference type="RefSeq" id="WP_155700203.1">
    <property type="nucleotide sequence ID" value="NZ_CP034235.1"/>
</dbReference>
<keyword evidence="4" id="KW-0564">Palmitate</keyword>
<name>A0A6B8RII0_9BACL</name>
<proteinExistence type="predicted"/>
<evidence type="ECO:0000256" key="6">
    <source>
        <dbReference type="SAM" id="SignalP"/>
    </source>
</evidence>
<dbReference type="PROSITE" id="PS51257">
    <property type="entry name" value="PROKAR_LIPOPROTEIN"/>
    <property type="match status" value="1"/>
</dbReference>
<keyword evidence="8" id="KW-1185">Reference proteome</keyword>
<dbReference type="Gene3D" id="3.40.190.10">
    <property type="entry name" value="Periplasmic binding protein-like II"/>
    <property type="match status" value="2"/>
</dbReference>
<gene>
    <name evidence="7" type="ORF">EHS13_09955</name>
</gene>
<dbReference type="KEGG" id="ppsc:EHS13_09955"/>
<organism evidence="7 8">
    <name type="scientific">Paenibacillus psychroresistens</name>
    <dbReference type="NCBI Taxonomy" id="1778678"/>
    <lineage>
        <taxon>Bacteria</taxon>
        <taxon>Bacillati</taxon>
        <taxon>Bacillota</taxon>
        <taxon>Bacilli</taxon>
        <taxon>Bacillales</taxon>
        <taxon>Paenibacillaceae</taxon>
        <taxon>Paenibacillus</taxon>
    </lineage>
</organism>
<dbReference type="InterPro" id="IPR050490">
    <property type="entry name" value="Bact_solute-bd_prot1"/>
</dbReference>
<evidence type="ECO:0000256" key="5">
    <source>
        <dbReference type="ARBA" id="ARBA00023288"/>
    </source>
</evidence>
<evidence type="ECO:0000256" key="2">
    <source>
        <dbReference type="ARBA" id="ARBA00022729"/>
    </source>
</evidence>
<dbReference type="AlphaFoldDB" id="A0A6B8RII0"/>
<reference evidence="8" key="1">
    <citation type="submission" date="2018-11" db="EMBL/GenBank/DDBJ databases">
        <title>Complete genome sequence of Paenibacillus sp. ML311-T8.</title>
        <authorList>
            <person name="Nam Y.-D."/>
            <person name="Kang J."/>
            <person name="Chung W.-H."/>
            <person name="Park Y.S."/>
        </authorList>
    </citation>
    <scope>NUCLEOTIDE SEQUENCE [LARGE SCALE GENOMIC DNA]</scope>
    <source>
        <strain evidence="8">ML311-T8</strain>
    </source>
</reference>
<accession>A0A6B8RII0</accession>
<dbReference type="Pfam" id="PF01547">
    <property type="entry name" value="SBP_bac_1"/>
    <property type="match status" value="1"/>
</dbReference>
<feature type="chain" id="PRO_5038362608" evidence="6">
    <location>
        <begin position="24"/>
        <end position="560"/>
    </location>
</feature>
<sequence>MKKHKMLQLSLALVLVMSLFLTACTKKEVATVVSATPAASMAAVETTAPSAEPAPTAPAQFTLGSEPLSFSFYGNYDWWVTNQWGGDSPSKWIQDNLKVTVTPIQSGGAAVQKLSTMIAVNELPDVILLDRGPDVEKLVKADKLVALDPYLDKYPNLKKYAGESTLNMLRSEDGKLYTFPNYYTQKPNGNAGYVINTKIYKALGSPKLETFEELASYLKMVKAKYPKIVPLEVDVNAGGVYLFATGFEENYPITFINEKAVPRDDKLTSLFLDPTFNTTLKYASQLFRDKLITQDAFTQKSDQVYEKLKNGRVAVFVSGDALNSKVLEAHNFLKQKDPEDGYMAIWPIHKDGVSKDKVFPNSFASQGWNVNVITKGAKNPEAIFAYLDWLTGNEGQTVTNFGPKGQYWDTLDADGAPIPNAKWTSTPQADKDKEHFGSFDWAGNTAFLDGTKAKIDSALPEDQRSWSTTQQLNVMWKTSLNTTEFTNLAPSPDSPEGIAATALQDIITKATAKAIYAKNDAEVDSILKEANDSAVSQGYDKLLLFKTTKWLENVAKVKVQ</sequence>
<feature type="signal peptide" evidence="6">
    <location>
        <begin position="1"/>
        <end position="23"/>
    </location>
</feature>
<dbReference type="EMBL" id="CP034235">
    <property type="protein sequence ID" value="QGQ95186.1"/>
    <property type="molecule type" value="Genomic_DNA"/>
</dbReference>
<protein>
    <submittedName>
        <fullName evidence="7">Extracellular solute-binding protein</fullName>
    </submittedName>
</protein>
<evidence type="ECO:0000256" key="4">
    <source>
        <dbReference type="ARBA" id="ARBA00023139"/>
    </source>
</evidence>
<dbReference type="Proteomes" id="UP000426246">
    <property type="component" value="Chromosome"/>
</dbReference>
<dbReference type="PANTHER" id="PTHR43649:SF33">
    <property type="entry name" value="POLYGALACTURONAN_RHAMNOGALACTURONAN-BINDING PROTEIN YTCQ"/>
    <property type="match status" value="1"/>
</dbReference>
<evidence type="ECO:0000256" key="3">
    <source>
        <dbReference type="ARBA" id="ARBA00023136"/>
    </source>
</evidence>
<evidence type="ECO:0000313" key="8">
    <source>
        <dbReference type="Proteomes" id="UP000426246"/>
    </source>
</evidence>
<dbReference type="InterPro" id="IPR006059">
    <property type="entry name" value="SBP"/>
</dbReference>
<keyword evidence="3" id="KW-0472">Membrane</keyword>
<keyword evidence="1" id="KW-1003">Cell membrane</keyword>
<keyword evidence="5" id="KW-0449">Lipoprotein</keyword>
<dbReference type="PANTHER" id="PTHR43649">
    <property type="entry name" value="ARABINOSE-BINDING PROTEIN-RELATED"/>
    <property type="match status" value="1"/>
</dbReference>
<dbReference type="SUPFAM" id="SSF53850">
    <property type="entry name" value="Periplasmic binding protein-like II"/>
    <property type="match status" value="1"/>
</dbReference>
<evidence type="ECO:0000256" key="1">
    <source>
        <dbReference type="ARBA" id="ARBA00022475"/>
    </source>
</evidence>
<keyword evidence="2 6" id="KW-0732">Signal</keyword>
<dbReference type="OrthoDB" id="2752887at2"/>
<evidence type="ECO:0000313" key="7">
    <source>
        <dbReference type="EMBL" id="QGQ95186.1"/>
    </source>
</evidence>